<evidence type="ECO:0000256" key="7">
    <source>
        <dbReference type="ARBA" id="ARBA00023002"/>
    </source>
</evidence>
<dbReference type="Gene3D" id="3.50.50.60">
    <property type="entry name" value="FAD/NAD(P)-binding domain"/>
    <property type="match status" value="1"/>
</dbReference>
<sequence>MMKRVFVVLLSFVLAFGLAGCADKKKEKPVNNSAEQSTGKEVTTAFKAGTYTGQADGRNGLIKVEVIVNDMSIESIKVLESSETEGIGDTAIENLTQDILTKQSIGLDAVSGATVTSEAFLNAVEDALKQAGGDLKALKAAITKENEGKTVELTADVVVIGAGGTGVAAAVTSAEHGAKVIVLEKTAIPGGTTANGGGFFAADSAKARALGQKAVDTDYIFKEWMAEMDWLADASLVKQFLSLSHTTADWLEEHGVIFHKTEEAVQQSHQEGTNGYHKYDDYTKTSSQLGAMLDKIVKDYSAEVYYETPAKSVITEGNKVIGVTAVAKDGSTLKITAKSVIIASGGFVGDSEMIKDALNGVSVNAAGYNSNVGDGIKMAWDIGAASRGLSAMVAHTFAVEGNGKVEGDYEFMELYQATSSVAYMPIIPWINGSGVRFANEDIVYDRALSSNSVIAQGNFAYFVYNDKLLKTLETKGARAAGMRDKIAMGPMPEITPMDSGWSNLTEIVDKMVKAGYVVKADSLDDLAKKLNIDKETLKETMDKYNADAMKGIDSLYGKDGKHMYPLTEGPYYAFKVTVNNLCTVGGIRINSDFQVVQDDPENGYTPIANLYAAGADAGGIYSDHYAHTIEGAAQGWAYNSGRLAGANATENALDVKIDLFTE</sequence>
<dbReference type="SMART" id="SM00900">
    <property type="entry name" value="FMN_bind"/>
    <property type="match status" value="1"/>
</dbReference>
<comment type="catalytic activity">
    <reaction evidence="8">
        <text>dihydrourocanate + A = urocanate + AH2</text>
        <dbReference type="Rhea" id="RHEA:36059"/>
        <dbReference type="ChEBI" id="CHEBI:13193"/>
        <dbReference type="ChEBI" id="CHEBI:17499"/>
        <dbReference type="ChEBI" id="CHEBI:27247"/>
        <dbReference type="ChEBI" id="CHEBI:72991"/>
        <dbReference type="EC" id="1.3.99.33"/>
    </reaction>
</comment>
<dbReference type="InterPro" id="IPR036188">
    <property type="entry name" value="FAD/NAD-bd_sf"/>
</dbReference>
<keyword evidence="7" id="KW-0560">Oxidoreductase</keyword>
<evidence type="ECO:0000256" key="5">
    <source>
        <dbReference type="ARBA" id="ARBA00022630"/>
    </source>
</evidence>
<dbReference type="Gene3D" id="3.90.700.10">
    <property type="entry name" value="Succinate dehydrogenase/fumarate reductase flavoprotein, catalytic domain"/>
    <property type="match status" value="1"/>
</dbReference>
<accession>A0A6S6R593</accession>
<dbReference type="AlphaFoldDB" id="A0A6S6R593"/>
<dbReference type="EMBL" id="AP023367">
    <property type="protein sequence ID" value="BCJ94622.1"/>
    <property type="molecule type" value="Genomic_DNA"/>
</dbReference>
<dbReference type="InterPro" id="IPR050315">
    <property type="entry name" value="FAD-oxidoreductase_2"/>
</dbReference>
<comment type="cofactor">
    <cofactor evidence="2">
        <name>FAD</name>
        <dbReference type="ChEBI" id="CHEBI:57692"/>
    </cofactor>
</comment>
<evidence type="ECO:0000256" key="1">
    <source>
        <dbReference type="ARBA" id="ARBA00001917"/>
    </source>
</evidence>
<evidence type="ECO:0000256" key="8">
    <source>
        <dbReference type="ARBA" id="ARBA00049922"/>
    </source>
</evidence>
<keyword evidence="11" id="KW-1185">Reference proteome</keyword>
<evidence type="ECO:0000256" key="2">
    <source>
        <dbReference type="ARBA" id="ARBA00001974"/>
    </source>
</evidence>
<organism evidence="10 11">
    <name type="scientific">Anaerocolumna cellulosilytica</name>
    <dbReference type="NCBI Taxonomy" id="433286"/>
    <lineage>
        <taxon>Bacteria</taxon>
        <taxon>Bacillati</taxon>
        <taxon>Bacillota</taxon>
        <taxon>Clostridia</taxon>
        <taxon>Lachnospirales</taxon>
        <taxon>Lachnospiraceae</taxon>
        <taxon>Anaerocolumna</taxon>
    </lineage>
</organism>
<dbReference type="InterPro" id="IPR027477">
    <property type="entry name" value="Succ_DH/fumarate_Rdtase_cat_sf"/>
</dbReference>
<dbReference type="KEGG" id="acel:acsn021_21910"/>
<proteinExistence type="predicted"/>
<comment type="cofactor">
    <cofactor evidence="1">
        <name>FMN</name>
        <dbReference type="ChEBI" id="CHEBI:58210"/>
    </cofactor>
</comment>
<dbReference type="GO" id="GO:0010181">
    <property type="term" value="F:FMN binding"/>
    <property type="evidence" value="ECO:0007669"/>
    <property type="project" value="InterPro"/>
</dbReference>
<dbReference type="GO" id="GO:0008202">
    <property type="term" value="P:steroid metabolic process"/>
    <property type="evidence" value="ECO:0007669"/>
    <property type="project" value="UniProtKB-ARBA"/>
</dbReference>
<dbReference type="GO" id="GO:0016020">
    <property type="term" value="C:membrane"/>
    <property type="evidence" value="ECO:0007669"/>
    <property type="project" value="InterPro"/>
</dbReference>
<dbReference type="Gene3D" id="3.90.1010.20">
    <property type="match status" value="1"/>
</dbReference>
<reference evidence="10 11" key="1">
    <citation type="journal article" date="2016" name="Int. J. Syst. Evol. Microbiol.">
        <title>Descriptions of Anaerotaenia torta gen. nov., sp. nov. and Anaerocolumna cellulosilytica gen. nov., sp. nov. isolated from a methanogenic reactor of cattle waste.</title>
        <authorList>
            <person name="Uek A."/>
            <person name="Ohtaki Y."/>
            <person name="Kaku N."/>
            <person name="Ueki K."/>
        </authorList>
    </citation>
    <scope>NUCLEOTIDE SEQUENCE [LARGE SCALE GENOMIC DNA]</scope>
    <source>
        <strain evidence="10 11">SN021</strain>
    </source>
</reference>
<dbReference type="PANTHER" id="PTHR43400:SF10">
    <property type="entry name" value="3-OXOSTEROID 1-DEHYDROGENASE"/>
    <property type="match status" value="1"/>
</dbReference>
<dbReference type="RefSeq" id="WP_184089615.1">
    <property type="nucleotide sequence ID" value="NZ_AP023367.1"/>
</dbReference>
<evidence type="ECO:0000313" key="10">
    <source>
        <dbReference type="EMBL" id="BCJ94622.1"/>
    </source>
</evidence>
<dbReference type="Pfam" id="PF04205">
    <property type="entry name" value="FMN_bind"/>
    <property type="match status" value="1"/>
</dbReference>
<evidence type="ECO:0000256" key="3">
    <source>
        <dbReference type="ARBA" id="ARBA00013137"/>
    </source>
</evidence>
<name>A0A6S6R593_9FIRM</name>
<feature type="domain" description="FMN-binding" evidence="9">
    <location>
        <begin position="57"/>
        <end position="131"/>
    </location>
</feature>
<dbReference type="Proteomes" id="UP000515561">
    <property type="component" value="Chromosome"/>
</dbReference>
<dbReference type="PANTHER" id="PTHR43400">
    <property type="entry name" value="FUMARATE REDUCTASE"/>
    <property type="match status" value="1"/>
</dbReference>
<dbReference type="SUPFAM" id="SSF56425">
    <property type="entry name" value="Succinate dehydrogenase/fumarate reductase flavoprotein, catalytic domain"/>
    <property type="match status" value="1"/>
</dbReference>
<dbReference type="EC" id="1.3.99.33" evidence="3"/>
<evidence type="ECO:0000259" key="9">
    <source>
        <dbReference type="SMART" id="SM00900"/>
    </source>
</evidence>
<dbReference type="InterPro" id="IPR007329">
    <property type="entry name" value="FMN-bd"/>
</dbReference>
<evidence type="ECO:0000256" key="6">
    <source>
        <dbReference type="ARBA" id="ARBA00022827"/>
    </source>
</evidence>
<dbReference type="InterPro" id="IPR003953">
    <property type="entry name" value="FAD-dep_OxRdtase_2_FAD-bd"/>
</dbReference>
<dbReference type="Pfam" id="PF00890">
    <property type="entry name" value="FAD_binding_2"/>
    <property type="match status" value="1"/>
</dbReference>
<protein>
    <recommendedName>
        <fullName evidence="4">Urocanate reductase</fullName>
        <ecNumber evidence="3">1.3.99.33</ecNumber>
    </recommendedName>
</protein>
<evidence type="ECO:0000313" key="11">
    <source>
        <dbReference type="Proteomes" id="UP000515561"/>
    </source>
</evidence>
<dbReference type="GO" id="GO:0033765">
    <property type="term" value="F:steroid dehydrogenase activity, acting on the CH-CH group of donors"/>
    <property type="evidence" value="ECO:0007669"/>
    <property type="project" value="UniProtKB-ARBA"/>
</dbReference>
<evidence type="ECO:0000256" key="4">
    <source>
        <dbReference type="ARBA" id="ARBA00015872"/>
    </source>
</evidence>
<dbReference type="SUPFAM" id="SSF51905">
    <property type="entry name" value="FAD/NAD(P)-binding domain"/>
    <property type="match status" value="1"/>
</dbReference>
<gene>
    <name evidence="10" type="ORF">acsn021_21910</name>
</gene>
<dbReference type="PROSITE" id="PS51257">
    <property type="entry name" value="PROKAR_LIPOPROTEIN"/>
    <property type="match status" value="1"/>
</dbReference>
<keyword evidence="6" id="KW-0274">FAD</keyword>
<keyword evidence="5" id="KW-0285">Flavoprotein</keyword>